<dbReference type="EMBL" id="FNZQ01000002">
    <property type="protein sequence ID" value="SEK95740.1"/>
    <property type="molecule type" value="Genomic_DNA"/>
</dbReference>
<keyword evidence="2" id="KW-1185">Reference proteome</keyword>
<dbReference type="Proteomes" id="UP000199283">
    <property type="component" value="Unassembled WGS sequence"/>
</dbReference>
<dbReference type="PIRSF" id="PIRSF032131">
    <property type="entry name" value="UCP032131"/>
    <property type="match status" value="1"/>
</dbReference>
<dbReference type="STRING" id="188906.SAMN04488526_1660"/>
<accession>A0A1H7LAB0</accession>
<proteinExistence type="predicted"/>
<dbReference type="InterPro" id="IPR009562">
    <property type="entry name" value="DUF1178"/>
</dbReference>
<evidence type="ECO:0000313" key="2">
    <source>
        <dbReference type="Proteomes" id="UP000199283"/>
    </source>
</evidence>
<dbReference type="Pfam" id="PF06676">
    <property type="entry name" value="DUF1178"/>
    <property type="match status" value="2"/>
</dbReference>
<name>A0A1H7LAB0_9RHOB</name>
<evidence type="ECO:0000313" key="1">
    <source>
        <dbReference type="EMBL" id="SEK95740.1"/>
    </source>
</evidence>
<dbReference type="AlphaFoldDB" id="A0A1H7LAB0"/>
<gene>
    <name evidence="1" type="ORF">SAMN04488526_1660</name>
</gene>
<evidence type="ECO:0008006" key="3">
    <source>
        <dbReference type="Google" id="ProtNLM"/>
    </source>
</evidence>
<organism evidence="1 2">
    <name type="scientific">Jannaschia helgolandensis</name>
    <dbReference type="NCBI Taxonomy" id="188906"/>
    <lineage>
        <taxon>Bacteria</taxon>
        <taxon>Pseudomonadati</taxon>
        <taxon>Pseudomonadota</taxon>
        <taxon>Alphaproteobacteria</taxon>
        <taxon>Rhodobacterales</taxon>
        <taxon>Roseobacteraceae</taxon>
        <taxon>Jannaschia</taxon>
    </lineage>
</organism>
<dbReference type="RefSeq" id="WP_092761703.1">
    <property type="nucleotide sequence ID" value="NZ_CAXBJT010000010.1"/>
</dbReference>
<sequence>MIRYSLKCTDGHAFDSWFQSADAFDALAAKGLVTCAACGSDRVEKALMAPKVGSLAVPASDIEKKIAALRRKVESEATYVGGRFAEEARAIHGTQGDKAIYGEANAAEVKSLLEDGVPIAPLPFLPKSKAN</sequence>
<protein>
    <recommendedName>
        <fullName evidence="3">DUF1178 family protein</fullName>
    </recommendedName>
</protein>
<reference evidence="1 2" key="1">
    <citation type="submission" date="2016-10" db="EMBL/GenBank/DDBJ databases">
        <authorList>
            <person name="de Groot N.N."/>
        </authorList>
    </citation>
    <scope>NUCLEOTIDE SEQUENCE [LARGE SCALE GENOMIC DNA]</scope>
    <source>
        <strain evidence="1 2">DSM 14858</strain>
    </source>
</reference>
<dbReference type="OrthoDB" id="9799894at2"/>